<reference evidence="3 4" key="1">
    <citation type="submission" date="2024-10" db="EMBL/GenBank/DDBJ databases">
        <title>The Natural Products Discovery Center: Release of the First 8490 Sequenced Strains for Exploring Actinobacteria Biosynthetic Diversity.</title>
        <authorList>
            <person name="Kalkreuter E."/>
            <person name="Kautsar S.A."/>
            <person name="Yang D."/>
            <person name="Bader C.D."/>
            <person name="Teijaro C.N."/>
            <person name="Fluegel L."/>
            <person name="Davis C.M."/>
            <person name="Simpson J.R."/>
            <person name="Lauterbach L."/>
            <person name="Steele A.D."/>
            <person name="Gui C."/>
            <person name="Meng S."/>
            <person name="Li G."/>
            <person name="Viehrig K."/>
            <person name="Ye F."/>
            <person name="Su P."/>
            <person name="Kiefer A.F."/>
            <person name="Nichols A."/>
            <person name="Cepeda A.J."/>
            <person name="Yan W."/>
            <person name="Fan B."/>
            <person name="Jiang Y."/>
            <person name="Adhikari A."/>
            <person name="Zheng C.-J."/>
            <person name="Schuster L."/>
            <person name="Cowan T.M."/>
            <person name="Smanski M.J."/>
            <person name="Chevrette M.G."/>
            <person name="De Carvalho L.P.S."/>
            <person name="Shen B."/>
        </authorList>
    </citation>
    <scope>NUCLEOTIDE SEQUENCE [LARGE SCALE GENOMIC DNA]</scope>
    <source>
        <strain evidence="3 4">NPDC006488</strain>
    </source>
</reference>
<feature type="transmembrane region" description="Helical" evidence="2">
    <location>
        <begin position="20"/>
        <end position="51"/>
    </location>
</feature>
<gene>
    <name evidence="3" type="ORF">ACFYNQ_22795</name>
</gene>
<dbReference type="Proteomes" id="UP001601303">
    <property type="component" value="Unassembled WGS sequence"/>
</dbReference>
<keyword evidence="2" id="KW-1133">Transmembrane helix</keyword>
<accession>A0ABW6M5M1</accession>
<keyword evidence="2" id="KW-0472">Membrane</keyword>
<feature type="compositionally biased region" description="Polar residues" evidence="1">
    <location>
        <begin position="204"/>
        <end position="225"/>
    </location>
</feature>
<feature type="compositionally biased region" description="Polar residues" evidence="1">
    <location>
        <begin position="179"/>
        <end position="195"/>
    </location>
</feature>
<evidence type="ECO:0000313" key="3">
    <source>
        <dbReference type="EMBL" id="MFE9601382.1"/>
    </source>
</evidence>
<dbReference type="EMBL" id="JBIAHM010000008">
    <property type="protein sequence ID" value="MFE9601382.1"/>
    <property type="molecule type" value="Genomic_DNA"/>
</dbReference>
<sequence>MSAAEQWAGTPNGKKTMGAAMVVGGIVTIALTHGAGTPIGLGIMGAGGLLYRKGYTDQKRQNAEARGGSEQRGMERGTHPSQTVLNFNGASTVHLNQERAAQLTSMYTRSASEDSERWQQNRAWQMAESGFGLPAFTSRAEQPSIRQVSAKHQTIVNTATHTAAEHEGHIGSAAPDSPRAQTPVSNFSRPLSPVTSREALVAPTRSSSAQSIVSELSSQEEGQNQQRVRSSTPPSPVAPPSQAKTRSLGRR</sequence>
<feature type="compositionally biased region" description="Basic and acidic residues" evidence="1">
    <location>
        <begin position="60"/>
        <end position="78"/>
    </location>
</feature>
<protein>
    <submittedName>
        <fullName evidence="3">Uncharacterized protein</fullName>
    </submittedName>
</protein>
<dbReference type="RefSeq" id="WP_388108554.1">
    <property type="nucleotide sequence ID" value="NZ_JBIAHM010000008.1"/>
</dbReference>
<evidence type="ECO:0000256" key="2">
    <source>
        <dbReference type="SAM" id="Phobius"/>
    </source>
</evidence>
<evidence type="ECO:0000313" key="4">
    <source>
        <dbReference type="Proteomes" id="UP001601303"/>
    </source>
</evidence>
<keyword evidence="4" id="KW-1185">Reference proteome</keyword>
<feature type="region of interest" description="Disordered" evidence="1">
    <location>
        <begin position="169"/>
        <end position="251"/>
    </location>
</feature>
<comment type="caution">
    <text evidence="3">The sequence shown here is derived from an EMBL/GenBank/DDBJ whole genome shotgun (WGS) entry which is preliminary data.</text>
</comment>
<proteinExistence type="predicted"/>
<organism evidence="3 4">
    <name type="scientific">Streptomyces hokutonensis</name>
    <dbReference type="NCBI Taxonomy" id="1306990"/>
    <lineage>
        <taxon>Bacteria</taxon>
        <taxon>Bacillati</taxon>
        <taxon>Actinomycetota</taxon>
        <taxon>Actinomycetes</taxon>
        <taxon>Kitasatosporales</taxon>
        <taxon>Streptomycetaceae</taxon>
        <taxon>Streptomyces</taxon>
    </lineage>
</organism>
<evidence type="ECO:0000256" key="1">
    <source>
        <dbReference type="SAM" id="MobiDB-lite"/>
    </source>
</evidence>
<keyword evidence="2" id="KW-0812">Transmembrane</keyword>
<feature type="region of interest" description="Disordered" evidence="1">
    <location>
        <begin position="60"/>
        <end position="81"/>
    </location>
</feature>
<name>A0ABW6M5M1_9ACTN</name>